<feature type="transmembrane region" description="Helical" evidence="5">
    <location>
        <begin position="27"/>
        <end position="45"/>
    </location>
</feature>
<name>A0A4P9WPX6_9FUNG</name>
<accession>A0A4P9WPX6</accession>
<dbReference type="Pfam" id="PF07690">
    <property type="entry name" value="MFS_1"/>
    <property type="match status" value="1"/>
</dbReference>
<reference evidence="8" key="1">
    <citation type="journal article" date="2018" name="Nat. Microbiol.">
        <title>Leveraging single-cell genomics to expand the fungal tree of life.</title>
        <authorList>
            <person name="Ahrendt S.R."/>
            <person name="Quandt C.A."/>
            <person name="Ciobanu D."/>
            <person name="Clum A."/>
            <person name="Salamov A."/>
            <person name="Andreopoulos B."/>
            <person name="Cheng J.F."/>
            <person name="Woyke T."/>
            <person name="Pelin A."/>
            <person name="Henrissat B."/>
            <person name="Reynolds N.K."/>
            <person name="Benny G.L."/>
            <person name="Smith M.E."/>
            <person name="James T.Y."/>
            <person name="Grigoriev I.V."/>
        </authorList>
    </citation>
    <scope>NUCLEOTIDE SEQUENCE [LARGE SCALE GENOMIC DNA]</scope>
</reference>
<dbReference type="EMBL" id="KZ994106">
    <property type="protein sequence ID" value="RKO93818.1"/>
    <property type="molecule type" value="Genomic_DNA"/>
</dbReference>
<evidence type="ECO:0000259" key="6">
    <source>
        <dbReference type="PROSITE" id="PS50850"/>
    </source>
</evidence>
<evidence type="ECO:0000256" key="5">
    <source>
        <dbReference type="SAM" id="Phobius"/>
    </source>
</evidence>
<evidence type="ECO:0000256" key="3">
    <source>
        <dbReference type="ARBA" id="ARBA00022989"/>
    </source>
</evidence>
<dbReference type="InterPro" id="IPR005829">
    <property type="entry name" value="Sugar_transporter_CS"/>
</dbReference>
<evidence type="ECO:0000313" key="7">
    <source>
        <dbReference type="EMBL" id="RKO93818.1"/>
    </source>
</evidence>
<feature type="transmembrane region" description="Helical" evidence="5">
    <location>
        <begin position="314"/>
        <end position="333"/>
    </location>
</feature>
<keyword evidence="8" id="KW-1185">Reference proteome</keyword>
<dbReference type="SUPFAM" id="SSF103473">
    <property type="entry name" value="MFS general substrate transporter"/>
    <property type="match status" value="1"/>
</dbReference>
<dbReference type="PROSITE" id="PS50850">
    <property type="entry name" value="MFS"/>
    <property type="match status" value="1"/>
</dbReference>
<evidence type="ECO:0000256" key="1">
    <source>
        <dbReference type="ARBA" id="ARBA00004141"/>
    </source>
</evidence>
<dbReference type="OrthoDB" id="3026777at2759"/>
<proteinExistence type="predicted"/>
<feature type="transmembrane region" description="Helical" evidence="5">
    <location>
        <begin position="224"/>
        <end position="244"/>
    </location>
</feature>
<dbReference type="Gene3D" id="1.20.1250.20">
    <property type="entry name" value="MFS general substrate transporter like domains"/>
    <property type="match status" value="1"/>
</dbReference>
<keyword evidence="4 5" id="KW-0472">Membrane</keyword>
<protein>
    <submittedName>
        <fullName evidence="7">Major facilitator superfamily domain-containing protein</fullName>
    </submittedName>
</protein>
<comment type="subcellular location">
    <subcellularLocation>
        <location evidence="1">Membrane</location>
        <topology evidence="1">Multi-pass membrane protein</topology>
    </subcellularLocation>
</comment>
<dbReference type="Proteomes" id="UP000269721">
    <property type="component" value="Unassembled WGS sequence"/>
</dbReference>
<feature type="transmembrane region" description="Helical" evidence="5">
    <location>
        <begin position="116"/>
        <end position="137"/>
    </location>
</feature>
<dbReference type="GO" id="GO:0022857">
    <property type="term" value="F:transmembrane transporter activity"/>
    <property type="evidence" value="ECO:0007669"/>
    <property type="project" value="InterPro"/>
</dbReference>
<feature type="transmembrane region" description="Helical" evidence="5">
    <location>
        <begin position="474"/>
        <end position="491"/>
    </location>
</feature>
<evidence type="ECO:0000256" key="2">
    <source>
        <dbReference type="ARBA" id="ARBA00022692"/>
    </source>
</evidence>
<evidence type="ECO:0000256" key="4">
    <source>
        <dbReference type="ARBA" id="ARBA00023136"/>
    </source>
</evidence>
<feature type="domain" description="Major facilitator superfamily (MFS) profile" evidence="6">
    <location>
        <begin position="29"/>
        <end position="496"/>
    </location>
</feature>
<feature type="transmembrane region" description="Helical" evidence="5">
    <location>
        <begin position="281"/>
        <end position="302"/>
    </location>
</feature>
<dbReference type="InterPro" id="IPR020846">
    <property type="entry name" value="MFS_dom"/>
</dbReference>
<feature type="transmembrane region" description="Helical" evidence="5">
    <location>
        <begin position="143"/>
        <end position="167"/>
    </location>
</feature>
<gene>
    <name evidence="7" type="ORF">BDK51DRAFT_44242</name>
</gene>
<feature type="transmembrane region" description="Helical" evidence="5">
    <location>
        <begin position="439"/>
        <end position="462"/>
    </location>
</feature>
<feature type="transmembrane region" description="Helical" evidence="5">
    <location>
        <begin position="405"/>
        <end position="427"/>
    </location>
</feature>
<evidence type="ECO:0000313" key="8">
    <source>
        <dbReference type="Proteomes" id="UP000269721"/>
    </source>
</evidence>
<feature type="transmembrane region" description="Helical" evidence="5">
    <location>
        <begin position="84"/>
        <end position="104"/>
    </location>
</feature>
<dbReference type="PANTHER" id="PTHR23507:SF1">
    <property type="entry name" value="FI18259P1-RELATED"/>
    <property type="match status" value="1"/>
</dbReference>
<dbReference type="PROSITE" id="PS00216">
    <property type="entry name" value="SUGAR_TRANSPORT_1"/>
    <property type="match status" value="1"/>
</dbReference>
<organism evidence="7 8">
    <name type="scientific">Blyttiomyces helicus</name>
    <dbReference type="NCBI Taxonomy" id="388810"/>
    <lineage>
        <taxon>Eukaryota</taxon>
        <taxon>Fungi</taxon>
        <taxon>Fungi incertae sedis</taxon>
        <taxon>Chytridiomycota</taxon>
        <taxon>Chytridiomycota incertae sedis</taxon>
        <taxon>Chytridiomycetes</taxon>
        <taxon>Chytridiomycetes incertae sedis</taxon>
        <taxon>Blyttiomyces</taxon>
    </lineage>
</organism>
<keyword evidence="3 5" id="KW-1133">Transmembrane helix</keyword>
<dbReference type="InterPro" id="IPR036259">
    <property type="entry name" value="MFS_trans_sf"/>
</dbReference>
<keyword evidence="2 5" id="KW-0812">Transmembrane</keyword>
<dbReference type="InterPro" id="IPR011701">
    <property type="entry name" value="MFS"/>
</dbReference>
<sequence>MPAPTSRTPLLGDAAHRSRAAASRTRTLLALVAIMLAFNTAQNVAPIPTHQFLLDAHCKEHYAENGGAAPYDCRIQAVQSKTAAFVSLQMVLTSITSCFTALILGPLSDRIGRKPVIIFSYCGAAMSFVATYCAATFELSLKWMLLGSLIDGLAGSMTAINTITWAAITDVTTSEIRTFWFGVLMVVARVGKVAGLAIGGLLAGRQDYSNIDYKVYTPAFRFELLSVTLAVAAFALFIPETLAAQNPPKDGLISGSKQAIPRSRIAEELAKFVNVPWAAQTAYLLVGAVAASRASIDFLWTFRLWDWGTTDNSLYTSAATIGSIACCALAPVFQAQLKRLAAWSAPYSPFPARNPSSSLVAEEGDDRRHKWIEEKASTLVMTISVAALAVAMGVTVVLGDRVRWLLYYCVPLASLAPVAQLAGRVILAAAVPASQIGSVSAGISFLSTLAGLVVTQMSAAVYGATVDTAPLAPYYGYTALMLVALCLMLLHNRQLNVAGSRL</sequence>
<dbReference type="AlphaFoldDB" id="A0A4P9WPX6"/>
<dbReference type="PANTHER" id="PTHR23507">
    <property type="entry name" value="ZGC:174356"/>
    <property type="match status" value="1"/>
</dbReference>
<feature type="transmembrane region" description="Helical" evidence="5">
    <location>
        <begin position="179"/>
        <end position="204"/>
    </location>
</feature>
<dbReference type="GO" id="GO:0016020">
    <property type="term" value="C:membrane"/>
    <property type="evidence" value="ECO:0007669"/>
    <property type="project" value="UniProtKB-SubCell"/>
</dbReference>
<feature type="transmembrane region" description="Helical" evidence="5">
    <location>
        <begin position="376"/>
        <end position="399"/>
    </location>
</feature>